<keyword evidence="5" id="KW-1185">Reference proteome</keyword>
<name>A0A562SHQ6_9BACT</name>
<dbReference type="GO" id="GO:0000976">
    <property type="term" value="F:transcription cis-regulatory region binding"/>
    <property type="evidence" value="ECO:0007669"/>
    <property type="project" value="TreeGrafter"/>
</dbReference>
<keyword evidence="2 3" id="KW-0040">ANK repeat</keyword>
<dbReference type="PROSITE" id="PS50297">
    <property type="entry name" value="ANK_REP_REGION"/>
    <property type="match status" value="1"/>
</dbReference>
<dbReference type="Gene3D" id="1.25.40.20">
    <property type="entry name" value="Ankyrin repeat-containing domain"/>
    <property type="match status" value="1"/>
</dbReference>
<dbReference type="InterPro" id="IPR050663">
    <property type="entry name" value="Ankyrin-SOCS_Box"/>
</dbReference>
<dbReference type="RefSeq" id="WP_144887705.1">
    <property type="nucleotide sequence ID" value="NZ_VLLE01000005.1"/>
</dbReference>
<comment type="caution">
    <text evidence="4">The sequence shown here is derived from an EMBL/GenBank/DDBJ whole genome shotgun (WGS) entry which is preliminary data.</text>
</comment>
<evidence type="ECO:0000256" key="2">
    <source>
        <dbReference type="ARBA" id="ARBA00023043"/>
    </source>
</evidence>
<organism evidence="4 5">
    <name type="scientific">Lacibacter cauensis</name>
    <dbReference type="NCBI Taxonomy" id="510947"/>
    <lineage>
        <taxon>Bacteria</taxon>
        <taxon>Pseudomonadati</taxon>
        <taxon>Bacteroidota</taxon>
        <taxon>Chitinophagia</taxon>
        <taxon>Chitinophagales</taxon>
        <taxon>Chitinophagaceae</taxon>
        <taxon>Lacibacter</taxon>
    </lineage>
</organism>
<feature type="repeat" description="ANK" evidence="3">
    <location>
        <begin position="44"/>
        <end position="76"/>
    </location>
</feature>
<dbReference type="EMBL" id="VLLE01000005">
    <property type="protein sequence ID" value="TWI80648.1"/>
    <property type="molecule type" value="Genomic_DNA"/>
</dbReference>
<dbReference type="OrthoDB" id="407974at2"/>
<dbReference type="PANTHER" id="PTHR24193:SF121">
    <property type="entry name" value="ADA2A-CONTAINING COMPLEX COMPONENT 3, ISOFORM D"/>
    <property type="match status" value="1"/>
</dbReference>
<reference evidence="4 5" key="1">
    <citation type="journal article" date="2015" name="Stand. Genomic Sci.">
        <title>Genomic Encyclopedia of Bacterial and Archaeal Type Strains, Phase III: the genomes of soil and plant-associated and newly described type strains.</title>
        <authorList>
            <person name="Whitman W.B."/>
            <person name="Woyke T."/>
            <person name="Klenk H.P."/>
            <person name="Zhou Y."/>
            <person name="Lilburn T.G."/>
            <person name="Beck B.J."/>
            <person name="De Vos P."/>
            <person name="Vandamme P."/>
            <person name="Eisen J.A."/>
            <person name="Garrity G."/>
            <person name="Hugenholtz P."/>
            <person name="Kyrpides N.C."/>
        </authorList>
    </citation>
    <scope>NUCLEOTIDE SEQUENCE [LARGE SCALE GENOMIC DNA]</scope>
    <source>
        <strain evidence="4 5">CGMCC 1.7271</strain>
    </source>
</reference>
<dbReference type="AlphaFoldDB" id="A0A562SHQ6"/>
<dbReference type="PANTHER" id="PTHR24193">
    <property type="entry name" value="ANKYRIN REPEAT PROTEIN"/>
    <property type="match status" value="1"/>
</dbReference>
<keyword evidence="1" id="KW-0677">Repeat</keyword>
<dbReference type="InterPro" id="IPR036770">
    <property type="entry name" value="Ankyrin_rpt-contain_sf"/>
</dbReference>
<dbReference type="InterPro" id="IPR002110">
    <property type="entry name" value="Ankyrin_rpt"/>
</dbReference>
<accession>A0A562SHQ6</accession>
<sequence length="205" mass="22676">MLTKDIQSFFKAVRAGDVEKVSALIQNDKAYVTVCSVSPPKKDEGQSALQVALKAGNFAVARLLIEEGADVDFVETSTTNEWRIPVLHDAIRATIFSSYTLQKDSSHFDDAFAVLALLLSRKANVHATDSFGNNSLHRAILDSRQMINSPDADLENGVLLQQLRSVFKVLIAAGADKELANEKRPSAKELIENFRMEQYHLIDDV</sequence>
<evidence type="ECO:0000256" key="1">
    <source>
        <dbReference type="ARBA" id="ARBA00022737"/>
    </source>
</evidence>
<dbReference type="Pfam" id="PF12796">
    <property type="entry name" value="Ank_2"/>
    <property type="match status" value="1"/>
</dbReference>
<protein>
    <submittedName>
        <fullName evidence="4">Ankyrin repeat protein</fullName>
    </submittedName>
</protein>
<gene>
    <name evidence="4" type="ORF">IQ13_3327</name>
</gene>
<dbReference type="SUPFAM" id="SSF48403">
    <property type="entry name" value="Ankyrin repeat"/>
    <property type="match status" value="1"/>
</dbReference>
<evidence type="ECO:0000313" key="4">
    <source>
        <dbReference type="EMBL" id="TWI80648.1"/>
    </source>
</evidence>
<dbReference type="Proteomes" id="UP000316167">
    <property type="component" value="Unassembled WGS sequence"/>
</dbReference>
<evidence type="ECO:0000313" key="5">
    <source>
        <dbReference type="Proteomes" id="UP000316167"/>
    </source>
</evidence>
<dbReference type="GO" id="GO:0045944">
    <property type="term" value="P:positive regulation of transcription by RNA polymerase II"/>
    <property type="evidence" value="ECO:0007669"/>
    <property type="project" value="TreeGrafter"/>
</dbReference>
<evidence type="ECO:0000256" key="3">
    <source>
        <dbReference type="PROSITE-ProRule" id="PRU00023"/>
    </source>
</evidence>
<proteinExistence type="predicted"/>
<dbReference type="PROSITE" id="PS50088">
    <property type="entry name" value="ANK_REPEAT"/>
    <property type="match status" value="1"/>
</dbReference>
<dbReference type="SMART" id="SM00248">
    <property type="entry name" value="ANK"/>
    <property type="match status" value="4"/>
</dbReference>